<feature type="compositionally biased region" description="Polar residues" evidence="1">
    <location>
        <begin position="1535"/>
        <end position="1560"/>
    </location>
</feature>
<feature type="region of interest" description="Disordered" evidence="1">
    <location>
        <begin position="1344"/>
        <end position="1399"/>
    </location>
</feature>
<feature type="compositionally biased region" description="Basic and acidic residues" evidence="1">
    <location>
        <begin position="873"/>
        <end position="894"/>
    </location>
</feature>
<feature type="compositionally biased region" description="Basic residues" evidence="1">
    <location>
        <begin position="1438"/>
        <end position="1449"/>
    </location>
</feature>
<dbReference type="SMART" id="SM00368">
    <property type="entry name" value="LRR_RI"/>
    <property type="match status" value="4"/>
</dbReference>
<sequence>MITSASEPVLSNVERVPETRTLTPKQKRKLPPTSLPSPLTSSYTEVPPNLQTPSSRITPHARRRHKLEKHMLQTIQQTTPNQRTGFQRFHIRGLGANVSLFSKAYKQRNGLLQSKKINVTEILSESNGKAAKDPFASKEEVEELDFFEDFDNDQDRLSGKGANNKFKKLAKLIRPVGLVSKGRVHTPKKNKKHKKSTAPHMLKRRGMTNLSSPSHGSVQLSTEDTFKLTDSFRVEEVDEGNKNVKAKHLKDNVVSIENLLKEPEEIRGTESLSMQEFDRLCRTYSDYSNSPQVKYLTKSSSLNLVPQAVLVSHLWGVETEIDLNGRSFYSDYIDAFAETVKSGLRPGIHTIRLSRNRIDDEAGNKLFKAFEEGNCQLEILDLSSNEVGNGCMENFSLFLRLGHLMELDLSNNSLRGKGVEILCGGISKQSGLTNLDLTGNEVGEAGAIALAKLMSTTDCSLTTLGLAWTELSGFHGAHLLASIAENKTVQTLDLSFNTLGGSAAENPCVTTLGKVFAQNRTLKHLDCSYNHFTTKNTIELSKEMTKNHVLLGLHYEGNEGWVDSRGFLRCTQTNVKKNNLDMGGFAGIVRLSGKEPKFKVPSCWCCSSWVEETFEFDVAKNGGDEDQQPSEGVFLCLSIDTPAYTPTRMTMVEPGRWKINRMLPPGVCEYMFQFTKGRKVVREHHTDQPTLGKLKGVTSVVGKTDIFANLGRLTKTKKKNMNPLLELAQNANDGKGSAMVHAFGIGEKKGMLGNKFMKKQASTKNLWQKKMAKAKNNLSNRDRMAMKELAKKNLYGEETEGSIVDFEKVEREIISRAQSRIEGMGGVRRIMSPPKKDKPKSPGKKKRKKKGKKGGGKGNGKEEKKNAKNAKNTKYDKDGKNVEKKLTPEEEAKKAAEEEKMKKILAARLSLNSKAFVLIKKMAEADCDFGSATSETLAKLRGEIKNSIFKFPSKLFECTRALPRMLRPYGEDGDEDDPYGLNRKDNGKGAYDCSKGIFAGRDKAMESKNYFDCRKGKKRVHERACAADISNADLRGLLEKLKVEDADGCLDVIQEHFQLICDVFKAYGTKVDVPNSLTLNTFTEFALDCEIIDHDQCSLNAVDTIFIHANLKTKKPSFAEKAYGGVLLQNTKHLMQRYQFIIALVRIAYAKNGGRNQRGKLSEALNVLLVDHIRPNGQMIVGDEYRRRFVYIECIDKVLEQKQEELKKLYDKHSHTKIPMMFIPKNLLHKGMTLDEFLTMLDLADILDQTLSLREAKISYVGSLPMMENVVITPHLSLSFFDFCEALIRAAHIIYDSLGDEDDNIAIPMLRDLESQEKPTIEVVEAIADILSQFVEDLVAMKKTKNSTPSDSESGDESEVQVGGGGEGENNKEAGEGEGGGGGGGGGGGDGEGVKRRSSYAEDMMSVEPGAIHLHSKSEHHHHKHKHGKLKELVHDKKTHSSGHLHHHHLSNDNTLDSFSNRGEDHEKDALLASLSDIFTTPSTDGGEGGGKKPNKLQKEGLRAKKMLRRGTSCGGPGALGLSSRDLLQLEASPKASSSRKISPVVSKNGSKNGSKNASRAGSRDVSRQNSSQGARKG</sequence>
<dbReference type="EMBL" id="BRXY01000266">
    <property type="protein sequence ID" value="GMH82155.1"/>
    <property type="molecule type" value="Genomic_DNA"/>
</dbReference>
<feature type="compositionally biased region" description="Gly residues" evidence="1">
    <location>
        <begin position="1377"/>
        <end position="1391"/>
    </location>
</feature>
<reference evidence="3" key="1">
    <citation type="journal article" date="2023" name="Commun. Biol.">
        <title>Genome analysis of Parmales, the sister group of diatoms, reveals the evolutionary specialization of diatoms from phago-mixotrophs to photoautotrophs.</title>
        <authorList>
            <person name="Ban H."/>
            <person name="Sato S."/>
            <person name="Yoshikawa S."/>
            <person name="Yamada K."/>
            <person name="Nakamura Y."/>
            <person name="Ichinomiya M."/>
            <person name="Sato N."/>
            <person name="Blanc-Mathieu R."/>
            <person name="Endo H."/>
            <person name="Kuwata A."/>
            <person name="Ogata H."/>
        </authorList>
    </citation>
    <scope>NUCLEOTIDE SEQUENCE [LARGE SCALE GENOMIC DNA]</scope>
    <source>
        <strain evidence="3">NIES 3701</strain>
    </source>
</reference>
<name>A0A9W7B633_9STRA</name>
<dbReference type="Pfam" id="PF13516">
    <property type="entry name" value="LRR_6"/>
    <property type="match status" value="2"/>
</dbReference>
<protein>
    <submittedName>
        <fullName evidence="2">Uncharacterized protein</fullName>
    </submittedName>
</protein>
<dbReference type="Proteomes" id="UP001165085">
    <property type="component" value="Unassembled WGS sequence"/>
</dbReference>
<comment type="caution">
    <text evidence="2">The sequence shown here is derived from an EMBL/GenBank/DDBJ whole genome shotgun (WGS) entry which is preliminary data.</text>
</comment>
<dbReference type="OrthoDB" id="120976at2759"/>
<evidence type="ECO:0000256" key="1">
    <source>
        <dbReference type="SAM" id="MobiDB-lite"/>
    </source>
</evidence>
<dbReference type="InterPro" id="IPR032675">
    <property type="entry name" value="LRR_dom_sf"/>
</dbReference>
<organism evidence="2 3">
    <name type="scientific">Triparma strigata</name>
    <dbReference type="NCBI Taxonomy" id="1606541"/>
    <lineage>
        <taxon>Eukaryota</taxon>
        <taxon>Sar</taxon>
        <taxon>Stramenopiles</taxon>
        <taxon>Ochrophyta</taxon>
        <taxon>Bolidophyceae</taxon>
        <taxon>Parmales</taxon>
        <taxon>Triparmaceae</taxon>
        <taxon>Triparma</taxon>
    </lineage>
</organism>
<dbReference type="PANTHER" id="PTHR24114">
    <property type="entry name" value="LEUCINE RICH REPEAT FAMILY PROTEIN"/>
    <property type="match status" value="1"/>
</dbReference>
<proteinExistence type="predicted"/>
<feature type="compositionally biased region" description="Polar residues" evidence="1">
    <location>
        <begin position="1452"/>
        <end position="1461"/>
    </location>
</feature>
<gene>
    <name evidence="2" type="ORF">TrST_g11662</name>
</gene>
<feature type="region of interest" description="Disordered" evidence="1">
    <location>
        <begin position="1"/>
        <end position="63"/>
    </location>
</feature>
<evidence type="ECO:0000313" key="2">
    <source>
        <dbReference type="EMBL" id="GMH82155.1"/>
    </source>
</evidence>
<feature type="region of interest" description="Disordered" evidence="1">
    <location>
        <begin position="1438"/>
        <end position="1578"/>
    </location>
</feature>
<dbReference type="PANTHER" id="PTHR24114:SF2">
    <property type="entry name" value="F-BOX DOMAIN-CONTAINING PROTEIN-RELATED"/>
    <property type="match status" value="1"/>
</dbReference>
<dbReference type="Pfam" id="PF00560">
    <property type="entry name" value="LRR_1"/>
    <property type="match status" value="1"/>
</dbReference>
<keyword evidence="3" id="KW-1185">Reference proteome</keyword>
<dbReference type="InterPro" id="IPR052394">
    <property type="entry name" value="LRR-containing"/>
</dbReference>
<dbReference type="InterPro" id="IPR001611">
    <property type="entry name" value="Leu-rich_rpt"/>
</dbReference>
<feature type="region of interest" description="Disordered" evidence="1">
    <location>
        <begin position="820"/>
        <end position="894"/>
    </location>
</feature>
<feature type="compositionally biased region" description="Polar residues" evidence="1">
    <location>
        <begin position="1568"/>
        <end position="1578"/>
    </location>
</feature>
<accession>A0A9W7B633</accession>
<dbReference type="Gene3D" id="3.80.10.10">
    <property type="entry name" value="Ribonuclease Inhibitor"/>
    <property type="match status" value="1"/>
</dbReference>
<dbReference type="SUPFAM" id="SSF52047">
    <property type="entry name" value="RNI-like"/>
    <property type="match status" value="1"/>
</dbReference>
<evidence type="ECO:0000313" key="3">
    <source>
        <dbReference type="Proteomes" id="UP001165085"/>
    </source>
</evidence>
<feature type="compositionally biased region" description="Basic residues" evidence="1">
    <location>
        <begin position="841"/>
        <end position="855"/>
    </location>
</feature>